<sequence>MKLDLIHLGRMGRVGRMSAGLATAALTVIASTACGPGRPAPVFPEAVQHSELVGRWDGTGDSKCGSPVIRLRDDYTFTAKDLPVDWNGPGPDSKVTRRSADGKWHAVNEDPGLPPYLVLRFDHRNDREFLPFTLEQGKLQVNGTVEADGGESYSFSCHYKRISADPNFG</sequence>
<organism evidence="1">
    <name type="scientific">Streptomyces sp. R44</name>
    <dbReference type="NCBI Taxonomy" id="3238633"/>
    <lineage>
        <taxon>Bacteria</taxon>
        <taxon>Bacillati</taxon>
        <taxon>Actinomycetota</taxon>
        <taxon>Actinomycetes</taxon>
        <taxon>Kitasatosporales</taxon>
        <taxon>Streptomycetaceae</taxon>
        <taxon>Streptomyces</taxon>
    </lineage>
</organism>
<protein>
    <recommendedName>
        <fullName evidence="2">Lipoprotein</fullName>
    </recommendedName>
</protein>
<dbReference type="AlphaFoldDB" id="A0AB39SW04"/>
<evidence type="ECO:0008006" key="2">
    <source>
        <dbReference type="Google" id="ProtNLM"/>
    </source>
</evidence>
<gene>
    <name evidence="1" type="ORF">AB5J54_13135</name>
</gene>
<proteinExistence type="predicted"/>
<dbReference type="RefSeq" id="WP_369144106.1">
    <property type="nucleotide sequence ID" value="NZ_CP163444.1"/>
</dbReference>
<evidence type="ECO:0000313" key="1">
    <source>
        <dbReference type="EMBL" id="XDQ71409.1"/>
    </source>
</evidence>
<dbReference type="PROSITE" id="PS51257">
    <property type="entry name" value="PROKAR_LIPOPROTEIN"/>
    <property type="match status" value="1"/>
</dbReference>
<reference evidence="1" key="1">
    <citation type="submission" date="2024-07" db="EMBL/GenBank/DDBJ databases">
        <authorList>
            <person name="Yu S.T."/>
        </authorList>
    </citation>
    <scope>NUCLEOTIDE SEQUENCE</scope>
    <source>
        <strain evidence="1">R44</strain>
    </source>
</reference>
<name>A0AB39SW04_9ACTN</name>
<dbReference type="EMBL" id="CP163444">
    <property type="protein sequence ID" value="XDQ71409.1"/>
    <property type="molecule type" value="Genomic_DNA"/>
</dbReference>
<accession>A0AB39SW04</accession>